<dbReference type="EMBL" id="JAAARO010000014">
    <property type="protein sequence ID" value="KAF5736293.1"/>
    <property type="molecule type" value="Genomic_DNA"/>
</dbReference>
<evidence type="ECO:0000313" key="1">
    <source>
        <dbReference type="EMBL" id="KAF5736293.1"/>
    </source>
</evidence>
<accession>A0A7J7CQA0</accession>
<comment type="caution">
    <text evidence="1">The sequence shown here is derived from an EMBL/GenBank/DDBJ whole genome shotgun (WGS) entry which is preliminary data.</text>
</comment>
<sequence>MEEKNMEEVSIRLTSMLSSMQVSFPKGKGKEDPNSVTNKIKQLEKLVKFDYKIEILEKIMESLLPNVKTRIERAKKVEEELMQRISDEGIISEEDMIKLSEAFKLKLELRMTMNYVKKLFQQVKEDLELSLKNWLHNSGIEAAFNFGDHQD</sequence>
<dbReference type="AlphaFoldDB" id="A0A7J7CQA0"/>
<keyword evidence="2" id="KW-1185">Reference proteome</keyword>
<reference evidence="1 2" key="1">
    <citation type="journal article" date="2020" name="Nat. Commun.">
        <title>Genome of Tripterygium wilfordii and identification of cytochrome P450 involved in triptolide biosynthesis.</title>
        <authorList>
            <person name="Tu L."/>
            <person name="Su P."/>
            <person name="Zhang Z."/>
            <person name="Gao L."/>
            <person name="Wang J."/>
            <person name="Hu T."/>
            <person name="Zhou J."/>
            <person name="Zhang Y."/>
            <person name="Zhao Y."/>
            <person name="Liu Y."/>
            <person name="Song Y."/>
            <person name="Tong Y."/>
            <person name="Lu Y."/>
            <person name="Yang J."/>
            <person name="Xu C."/>
            <person name="Jia M."/>
            <person name="Peters R.J."/>
            <person name="Huang L."/>
            <person name="Gao W."/>
        </authorList>
    </citation>
    <scope>NUCLEOTIDE SEQUENCE [LARGE SCALE GENOMIC DNA]</scope>
    <source>
        <strain evidence="2">cv. XIE 37</strain>
        <tissue evidence="1">Leaf</tissue>
    </source>
</reference>
<evidence type="ECO:0000313" key="2">
    <source>
        <dbReference type="Proteomes" id="UP000593562"/>
    </source>
</evidence>
<dbReference type="Proteomes" id="UP000593562">
    <property type="component" value="Unassembled WGS sequence"/>
</dbReference>
<organism evidence="1 2">
    <name type="scientific">Tripterygium wilfordii</name>
    <name type="common">Thunder God vine</name>
    <dbReference type="NCBI Taxonomy" id="458696"/>
    <lineage>
        <taxon>Eukaryota</taxon>
        <taxon>Viridiplantae</taxon>
        <taxon>Streptophyta</taxon>
        <taxon>Embryophyta</taxon>
        <taxon>Tracheophyta</taxon>
        <taxon>Spermatophyta</taxon>
        <taxon>Magnoliopsida</taxon>
        <taxon>eudicotyledons</taxon>
        <taxon>Gunneridae</taxon>
        <taxon>Pentapetalae</taxon>
        <taxon>rosids</taxon>
        <taxon>fabids</taxon>
        <taxon>Celastrales</taxon>
        <taxon>Celastraceae</taxon>
        <taxon>Tripterygium</taxon>
    </lineage>
</organism>
<dbReference type="InParanoid" id="A0A7J7CQA0"/>
<protein>
    <submittedName>
        <fullName evidence="1">Uncharacterized protein</fullName>
    </submittedName>
</protein>
<proteinExistence type="predicted"/>
<gene>
    <name evidence="1" type="ORF">HS088_TW14G00433</name>
</gene>
<name>A0A7J7CQA0_TRIWF</name>